<proteinExistence type="predicted"/>
<dbReference type="HOGENOM" id="CLU_154734_0_0_1"/>
<evidence type="ECO:0000313" key="2">
    <source>
        <dbReference type="Proteomes" id="UP000054485"/>
    </source>
</evidence>
<dbReference type="AlphaFoldDB" id="A0A0D0ATE5"/>
<name>A0A0D0ATE5_9AGAM</name>
<feature type="non-terminal residue" evidence="1">
    <location>
        <position position="111"/>
    </location>
</feature>
<dbReference type="InParanoid" id="A0A0D0ATE5"/>
<gene>
    <name evidence="1" type="ORF">CY34DRAFT_33528</name>
</gene>
<organism evidence="1 2">
    <name type="scientific">Suillus luteus UH-Slu-Lm8-n1</name>
    <dbReference type="NCBI Taxonomy" id="930992"/>
    <lineage>
        <taxon>Eukaryota</taxon>
        <taxon>Fungi</taxon>
        <taxon>Dikarya</taxon>
        <taxon>Basidiomycota</taxon>
        <taxon>Agaricomycotina</taxon>
        <taxon>Agaricomycetes</taxon>
        <taxon>Agaricomycetidae</taxon>
        <taxon>Boletales</taxon>
        <taxon>Suillineae</taxon>
        <taxon>Suillaceae</taxon>
        <taxon>Suillus</taxon>
    </lineage>
</organism>
<sequence length="111" mass="12469">LKDIKDESTPPGDIRAVTSFRNGGLLIELESGSLATWLRKLINRTALTNRLGPTVSFRNSAFPTVIEYLPIRTQINDDDFLCAVEAENTLPENSLISIKWIKPITRRTQSQ</sequence>
<accession>A0A0D0ATE5</accession>
<keyword evidence="2" id="KW-1185">Reference proteome</keyword>
<protein>
    <submittedName>
        <fullName evidence="1">Uncharacterized protein</fullName>
    </submittedName>
</protein>
<evidence type="ECO:0000313" key="1">
    <source>
        <dbReference type="EMBL" id="KIK37497.1"/>
    </source>
</evidence>
<dbReference type="OrthoDB" id="2683734at2759"/>
<dbReference type="EMBL" id="KN835447">
    <property type="protein sequence ID" value="KIK37497.1"/>
    <property type="molecule type" value="Genomic_DNA"/>
</dbReference>
<reference evidence="1 2" key="1">
    <citation type="submission" date="2014-04" db="EMBL/GenBank/DDBJ databases">
        <authorList>
            <consortium name="DOE Joint Genome Institute"/>
            <person name="Kuo A."/>
            <person name="Ruytinx J."/>
            <person name="Rineau F."/>
            <person name="Colpaert J."/>
            <person name="Kohler A."/>
            <person name="Nagy L.G."/>
            <person name="Floudas D."/>
            <person name="Copeland A."/>
            <person name="Barry K.W."/>
            <person name="Cichocki N."/>
            <person name="Veneault-Fourrey C."/>
            <person name="LaButti K."/>
            <person name="Lindquist E.A."/>
            <person name="Lipzen A."/>
            <person name="Lundell T."/>
            <person name="Morin E."/>
            <person name="Murat C."/>
            <person name="Sun H."/>
            <person name="Tunlid A."/>
            <person name="Henrissat B."/>
            <person name="Grigoriev I.V."/>
            <person name="Hibbett D.S."/>
            <person name="Martin F."/>
            <person name="Nordberg H.P."/>
            <person name="Cantor M.N."/>
            <person name="Hua S.X."/>
        </authorList>
    </citation>
    <scope>NUCLEOTIDE SEQUENCE [LARGE SCALE GENOMIC DNA]</scope>
    <source>
        <strain evidence="1 2">UH-Slu-Lm8-n1</strain>
    </source>
</reference>
<feature type="non-terminal residue" evidence="1">
    <location>
        <position position="1"/>
    </location>
</feature>
<reference evidence="2" key="2">
    <citation type="submission" date="2015-01" db="EMBL/GenBank/DDBJ databases">
        <title>Evolutionary Origins and Diversification of the Mycorrhizal Mutualists.</title>
        <authorList>
            <consortium name="DOE Joint Genome Institute"/>
            <consortium name="Mycorrhizal Genomics Consortium"/>
            <person name="Kohler A."/>
            <person name="Kuo A."/>
            <person name="Nagy L.G."/>
            <person name="Floudas D."/>
            <person name="Copeland A."/>
            <person name="Barry K.W."/>
            <person name="Cichocki N."/>
            <person name="Veneault-Fourrey C."/>
            <person name="LaButti K."/>
            <person name="Lindquist E.A."/>
            <person name="Lipzen A."/>
            <person name="Lundell T."/>
            <person name="Morin E."/>
            <person name="Murat C."/>
            <person name="Riley R."/>
            <person name="Ohm R."/>
            <person name="Sun H."/>
            <person name="Tunlid A."/>
            <person name="Henrissat B."/>
            <person name="Grigoriev I.V."/>
            <person name="Hibbett D.S."/>
            <person name="Martin F."/>
        </authorList>
    </citation>
    <scope>NUCLEOTIDE SEQUENCE [LARGE SCALE GENOMIC DNA]</scope>
    <source>
        <strain evidence="2">UH-Slu-Lm8-n1</strain>
    </source>
</reference>
<dbReference type="Proteomes" id="UP000054485">
    <property type="component" value="Unassembled WGS sequence"/>
</dbReference>